<dbReference type="RefSeq" id="WP_277731474.1">
    <property type="nucleotide sequence ID" value="NZ_CP120733.1"/>
</dbReference>
<name>A0ABY8ED81_9FIRM</name>
<protein>
    <submittedName>
        <fullName evidence="1">GrdX family protein</fullName>
    </submittedName>
</protein>
<gene>
    <name evidence="1" type="ORF">P4S50_14290</name>
</gene>
<organism evidence="1 2">
    <name type="scientific">Tepidibacter hydrothermalis</name>
    <dbReference type="NCBI Taxonomy" id="3036126"/>
    <lineage>
        <taxon>Bacteria</taxon>
        <taxon>Bacillati</taxon>
        <taxon>Bacillota</taxon>
        <taxon>Clostridia</taxon>
        <taxon>Peptostreptococcales</taxon>
        <taxon>Peptostreptococcaceae</taxon>
        <taxon>Tepidibacter</taxon>
    </lineage>
</organism>
<sequence length="126" mass="14827">MKIITNNSLVVEKFESIYEVEYIDGDFMKILTTCRDYIHNKYRLLTHPLAGSIKPNETPYKTIMIDDVEKLDTESLLLIEKAIDTTKKFQNNFKTPLWTDTILEDFKVIDLDLIKNVIETVNYYVK</sequence>
<evidence type="ECO:0000313" key="1">
    <source>
        <dbReference type="EMBL" id="WFD09544.1"/>
    </source>
</evidence>
<dbReference type="EMBL" id="CP120733">
    <property type="protein sequence ID" value="WFD09544.1"/>
    <property type="molecule type" value="Genomic_DNA"/>
</dbReference>
<proteinExistence type="predicted"/>
<evidence type="ECO:0000313" key="2">
    <source>
        <dbReference type="Proteomes" id="UP001222800"/>
    </source>
</evidence>
<dbReference type="NCBIfam" id="NF038093">
    <property type="entry name" value="GrdX"/>
    <property type="match status" value="1"/>
</dbReference>
<dbReference type="InterPro" id="IPR047735">
    <property type="entry name" value="GrdX-like"/>
</dbReference>
<dbReference type="Proteomes" id="UP001222800">
    <property type="component" value="Chromosome"/>
</dbReference>
<keyword evidence="2" id="KW-1185">Reference proteome</keyword>
<reference evidence="1 2" key="1">
    <citation type="submission" date="2023-03" db="EMBL/GenBank/DDBJ databases">
        <title>Complete genome sequence of Tepidibacter sp. SWIR-1, isolated from a deep-sea hydrothermal vent.</title>
        <authorList>
            <person name="Li X."/>
        </authorList>
    </citation>
    <scope>NUCLEOTIDE SEQUENCE [LARGE SCALE GENOMIC DNA]</scope>
    <source>
        <strain evidence="1 2">SWIR-1</strain>
    </source>
</reference>
<accession>A0ABY8ED81</accession>